<dbReference type="AlphaFoldDB" id="A0A8T0HGB1"/>
<name>A0A8T0HGB1_CERPU</name>
<evidence type="ECO:0000256" key="3">
    <source>
        <dbReference type="ARBA" id="ARBA00022946"/>
    </source>
</evidence>
<accession>A0A8T0HGB1</accession>
<evidence type="ECO:0000313" key="9">
    <source>
        <dbReference type="Proteomes" id="UP000822688"/>
    </source>
</evidence>
<dbReference type="InterPro" id="IPR051991">
    <property type="entry name" value="Mitoribosomal_protein_bL32"/>
</dbReference>
<gene>
    <name evidence="8" type="ORF">KC19_6G179000</name>
</gene>
<keyword evidence="3" id="KW-0809">Transit peptide</keyword>
<dbReference type="InterPro" id="IPR011332">
    <property type="entry name" value="Ribosomal_zn-bd"/>
</dbReference>
<sequence length="141" mass="15393">MSLGFKGLRVCAIQGSFKMSRALRPLADRLLGSWSLSRLSIGASSRAWSSLPGPQNGVVGSPPVMQSPAWAGRMELPEENESAPDDMELMAVPKRKVTPSRRGKRNNGNWKLKSVPVICKCKVCGRIKLPHLYCCDGQVQS</sequence>
<reference evidence="8 9" key="1">
    <citation type="submission" date="2020-06" db="EMBL/GenBank/DDBJ databases">
        <title>WGS assembly of Ceratodon purpureus strain R40.</title>
        <authorList>
            <person name="Carey S.B."/>
            <person name="Jenkins J."/>
            <person name="Shu S."/>
            <person name="Lovell J.T."/>
            <person name="Sreedasyam A."/>
            <person name="Maumus F."/>
            <person name="Tiley G.P."/>
            <person name="Fernandez-Pozo N."/>
            <person name="Barry K."/>
            <person name="Chen C."/>
            <person name="Wang M."/>
            <person name="Lipzen A."/>
            <person name="Daum C."/>
            <person name="Saski C.A."/>
            <person name="Payton A.C."/>
            <person name="Mcbreen J.C."/>
            <person name="Conrad R.E."/>
            <person name="Kollar L.M."/>
            <person name="Olsson S."/>
            <person name="Huttunen S."/>
            <person name="Landis J.B."/>
            <person name="Wickett N.J."/>
            <person name="Johnson M.G."/>
            <person name="Rensing S.A."/>
            <person name="Grimwood J."/>
            <person name="Schmutz J."/>
            <person name="Mcdaniel S.F."/>
        </authorList>
    </citation>
    <scope>NUCLEOTIDE SEQUENCE [LARGE SCALE GENOMIC DNA]</scope>
    <source>
        <strain evidence="8 9">R40</strain>
    </source>
</reference>
<dbReference type="SUPFAM" id="SSF57829">
    <property type="entry name" value="Zn-binding ribosomal proteins"/>
    <property type="match status" value="1"/>
</dbReference>
<evidence type="ECO:0000256" key="5">
    <source>
        <dbReference type="ARBA" id="ARBA00023128"/>
    </source>
</evidence>
<dbReference type="PANTHER" id="PTHR21026">
    <property type="entry name" value="39S RIBOSOMAL PROTEIN L32, MITOCHONDRIAL"/>
    <property type="match status" value="1"/>
</dbReference>
<keyword evidence="5" id="KW-0496">Mitochondrion</keyword>
<dbReference type="OrthoDB" id="2014905at2759"/>
<dbReference type="GO" id="GO:0005762">
    <property type="term" value="C:mitochondrial large ribosomal subunit"/>
    <property type="evidence" value="ECO:0007669"/>
    <property type="project" value="TreeGrafter"/>
</dbReference>
<comment type="subcellular location">
    <subcellularLocation>
        <location evidence="1">Mitochondrion</location>
    </subcellularLocation>
</comment>
<evidence type="ECO:0000256" key="7">
    <source>
        <dbReference type="ARBA" id="ARBA00039935"/>
    </source>
</evidence>
<evidence type="ECO:0000256" key="4">
    <source>
        <dbReference type="ARBA" id="ARBA00022980"/>
    </source>
</evidence>
<organism evidence="8 9">
    <name type="scientific">Ceratodon purpureus</name>
    <name type="common">Fire moss</name>
    <name type="synonym">Dicranum purpureum</name>
    <dbReference type="NCBI Taxonomy" id="3225"/>
    <lineage>
        <taxon>Eukaryota</taxon>
        <taxon>Viridiplantae</taxon>
        <taxon>Streptophyta</taxon>
        <taxon>Embryophyta</taxon>
        <taxon>Bryophyta</taxon>
        <taxon>Bryophytina</taxon>
        <taxon>Bryopsida</taxon>
        <taxon>Dicranidae</taxon>
        <taxon>Pseudoditrichales</taxon>
        <taxon>Ditrichaceae</taxon>
        <taxon>Ceratodon</taxon>
    </lineage>
</organism>
<evidence type="ECO:0000256" key="1">
    <source>
        <dbReference type="ARBA" id="ARBA00004173"/>
    </source>
</evidence>
<evidence type="ECO:0000256" key="2">
    <source>
        <dbReference type="ARBA" id="ARBA00008560"/>
    </source>
</evidence>
<keyword evidence="9" id="KW-1185">Reference proteome</keyword>
<dbReference type="Pfam" id="PF01783">
    <property type="entry name" value="Ribosomal_L32p"/>
    <property type="match status" value="1"/>
</dbReference>
<dbReference type="InterPro" id="IPR002677">
    <property type="entry name" value="Ribosomal_bL32"/>
</dbReference>
<keyword evidence="4" id="KW-0689">Ribosomal protein</keyword>
<keyword evidence="6" id="KW-0687">Ribonucleoprotein</keyword>
<proteinExistence type="inferred from homology"/>
<evidence type="ECO:0000256" key="6">
    <source>
        <dbReference type="ARBA" id="ARBA00023274"/>
    </source>
</evidence>
<dbReference type="HAMAP" id="MF_00340">
    <property type="entry name" value="Ribosomal_bL32"/>
    <property type="match status" value="1"/>
</dbReference>
<comment type="caution">
    <text evidence="8">The sequence shown here is derived from an EMBL/GenBank/DDBJ whole genome shotgun (WGS) entry which is preliminary data.</text>
</comment>
<dbReference type="EMBL" id="CM026427">
    <property type="protein sequence ID" value="KAG0570663.1"/>
    <property type="molecule type" value="Genomic_DNA"/>
</dbReference>
<protein>
    <recommendedName>
        <fullName evidence="7">Large ribosomal subunit protein bL32m</fullName>
    </recommendedName>
</protein>
<dbReference type="Proteomes" id="UP000822688">
    <property type="component" value="Chromosome 6"/>
</dbReference>
<dbReference type="GO" id="GO:0003735">
    <property type="term" value="F:structural constituent of ribosome"/>
    <property type="evidence" value="ECO:0007669"/>
    <property type="project" value="InterPro"/>
</dbReference>
<dbReference type="GO" id="GO:0006412">
    <property type="term" value="P:translation"/>
    <property type="evidence" value="ECO:0007669"/>
    <property type="project" value="InterPro"/>
</dbReference>
<comment type="similarity">
    <text evidence="2">Belongs to the bacterial ribosomal protein bL32 family.</text>
</comment>
<dbReference type="NCBIfam" id="TIGR01031">
    <property type="entry name" value="rpmF_bact"/>
    <property type="match status" value="1"/>
</dbReference>
<dbReference type="PANTHER" id="PTHR21026:SF2">
    <property type="entry name" value="LARGE RIBOSOMAL SUBUNIT PROTEIN BL32M"/>
    <property type="match status" value="1"/>
</dbReference>
<evidence type="ECO:0000313" key="8">
    <source>
        <dbReference type="EMBL" id="KAG0570663.1"/>
    </source>
</evidence>